<name>A0A6J4TJ11_9ACTN</name>
<gene>
    <name evidence="4" type="ORF">AVDCRST_MAG85-3117</name>
</gene>
<feature type="transmembrane region" description="Helical" evidence="2">
    <location>
        <begin position="12"/>
        <end position="30"/>
    </location>
</feature>
<dbReference type="InterPro" id="IPR003399">
    <property type="entry name" value="Mce/MlaD"/>
</dbReference>
<keyword evidence="2" id="KW-0812">Transmembrane</keyword>
<dbReference type="EMBL" id="CADCVT010000345">
    <property type="protein sequence ID" value="CAA9524617.1"/>
    <property type="molecule type" value="Genomic_DNA"/>
</dbReference>
<evidence type="ECO:0000259" key="3">
    <source>
        <dbReference type="Pfam" id="PF02470"/>
    </source>
</evidence>
<feature type="region of interest" description="Disordered" evidence="1">
    <location>
        <begin position="432"/>
        <end position="477"/>
    </location>
</feature>
<dbReference type="PANTHER" id="PTHR33371">
    <property type="entry name" value="INTERMEMBRANE PHOSPHOLIPID TRANSPORT SYSTEM BINDING PROTEIN MLAD-RELATED"/>
    <property type="match status" value="1"/>
</dbReference>
<evidence type="ECO:0000313" key="4">
    <source>
        <dbReference type="EMBL" id="CAA9524617.1"/>
    </source>
</evidence>
<protein>
    <recommendedName>
        <fullName evidence="3">Mce/MlaD domain-containing protein</fullName>
    </recommendedName>
</protein>
<feature type="compositionally biased region" description="Pro residues" evidence="1">
    <location>
        <begin position="458"/>
        <end position="477"/>
    </location>
</feature>
<dbReference type="AlphaFoldDB" id="A0A6J4TJ11"/>
<sequence>MARAIRKHYTDFIAIIVLFVIAAGVGGYILSNQRFYLPPSVPVLGTDFFKIKGEFQTAKSVTPGQGQTVTIAGVNVGEIAKVELEDGRAQVTMQIRQRYAKRIKKDATLLLRPKTGLEDMTIEMTPGSPGAPRVPEGWVIPVQNTLPDVKFDEILASLDRDTRDYLKLLVNGAGGGLRGAGDDLAATFKRFEPGARELRRITSALEDRRGNIARSIHNLQLLVSAVGEKDTQLSSLIDTSNAVFRSFAAQDRNLRSALQQLPGTLSTTRTALGKTDQLARVLGPALEDLRPTARLLGPTQRQVRPFLRDTRPILRDQLRPFAREVRPVVRDLRPAARGLSNLTPDLAQTFRILNYLFNTLAYNPQGPGEEGYLFWASWVNHLGSLVFSTQDAHGPVRRGTILVSCSTARVLDTIVAADPRLGLISQLSGVPTSGQTCPSSAQAGGAGPSTPGSGGGSSPPPTTLLPPPPAPPPGGAK</sequence>
<evidence type="ECO:0000256" key="1">
    <source>
        <dbReference type="SAM" id="MobiDB-lite"/>
    </source>
</evidence>
<reference evidence="4" key="1">
    <citation type="submission" date="2020-02" db="EMBL/GenBank/DDBJ databases">
        <authorList>
            <person name="Meier V. D."/>
        </authorList>
    </citation>
    <scope>NUCLEOTIDE SEQUENCE</scope>
    <source>
        <strain evidence="4">AVDCRST_MAG85</strain>
    </source>
</reference>
<keyword evidence="2" id="KW-0472">Membrane</keyword>
<feature type="domain" description="Mce/MlaD" evidence="3">
    <location>
        <begin position="51"/>
        <end position="127"/>
    </location>
</feature>
<evidence type="ECO:0000256" key="2">
    <source>
        <dbReference type="SAM" id="Phobius"/>
    </source>
</evidence>
<dbReference type="PANTHER" id="PTHR33371:SF4">
    <property type="entry name" value="INTERMEMBRANE PHOSPHOLIPID TRANSPORT SYSTEM BINDING PROTEIN MLAD"/>
    <property type="match status" value="1"/>
</dbReference>
<dbReference type="InterPro" id="IPR052336">
    <property type="entry name" value="MlaD_Phospholipid_Transporter"/>
</dbReference>
<dbReference type="Pfam" id="PF02470">
    <property type="entry name" value="MlaD"/>
    <property type="match status" value="1"/>
</dbReference>
<feature type="compositionally biased region" description="Gly residues" evidence="1">
    <location>
        <begin position="444"/>
        <end position="457"/>
    </location>
</feature>
<keyword evidence="2" id="KW-1133">Transmembrane helix</keyword>
<accession>A0A6J4TJ11</accession>
<proteinExistence type="predicted"/>
<organism evidence="4">
    <name type="scientific">uncultured Solirubrobacteraceae bacterium</name>
    <dbReference type="NCBI Taxonomy" id="1162706"/>
    <lineage>
        <taxon>Bacteria</taxon>
        <taxon>Bacillati</taxon>
        <taxon>Actinomycetota</taxon>
        <taxon>Thermoleophilia</taxon>
        <taxon>Solirubrobacterales</taxon>
        <taxon>Solirubrobacteraceae</taxon>
        <taxon>environmental samples</taxon>
    </lineage>
</organism>